<protein>
    <submittedName>
        <fullName evidence="11">Potassium transporter KtrB</fullName>
    </submittedName>
</protein>
<feature type="transmembrane region" description="Helical" evidence="10">
    <location>
        <begin position="410"/>
        <end position="430"/>
    </location>
</feature>
<dbReference type="GO" id="GO:0005886">
    <property type="term" value="C:plasma membrane"/>
    <property type="evidence" value="ECO:0007669"/>
    <property type="project" value="UniProtKB-SubCell"/>
</dbReference>
<dbReference type="PANTHER" id="PTHR32024">
    <property type="entry name" value="TRK SYSTEM POTASSIUM UPTAKE PROTEIN TRKG-RELATED"/>
    <property type="match status" value="1"/>
</dbReference>
<evidence type="ECO:0000256" key="1">
    <source>
        <dbReference type="ARBA" id="ARBA00004651"/>
    </source>
</evidence>
<accession>A0A414Q235</accession>
<dbReference type="PANTHER" id="PTHR32024:SF1">
    <property type="entry name" value="KTR SYSTEM POTASSIUM UPTAKE PROTEIN B"/>
    <property type="match status" value="1"/>
</dbReference>
<evidence type="ECO:0000256" key="9">
    <source>
        <dbReference type="ARBA" id="ARBA00023136"/>
    </source>
</evidence>
<keyword evidence="6" id="KW-0630">Potassium</keyword>
<feature type="transmembrane region" description="Helical" evidence="10">
    <location>
        <begin position="46"/>
        <end position="67"/>
    </location>
</feature>
<keyword evidence="4" id="KW-0633">Potassium transport</keyword>
<dbReference type="GO" id="GO:0015379">
    <property type="term" value="F:potassium:chloride symporter activity"/>
    <property type="evidence" value="ECO:0007669"/>
    <property type="project" value="InterPro"/>
</dbReference>
<dbReference type="NCBIfam" id="TIGR00933">
    <property type="entry name" value="2a38"/>
    <property type="match status" value="1"/>
</dbReference>
<dbReference type="AlphaFoldDB" id="A0A414Q235"/>
<keyword evidence="7 10" id="KW-1133">Transmembrane helix</keyword>
<dbReference type="GeneID" id="62763480"/>
<dbReference type="Proteomes" id="UP000284676">
    <property type="component" value="Unassembled WGS sequence"/>
</dbReference>
<name>A0A414Q235_FUSMR</name>
<sequence length="449" mass="48995">MEVDIIKEYLKKLSPSRKLILGFLLAIIVGTFLLMMPFSLNEGKELSFLSSLFTIVSAICVTGLTVVDTATVFSPIGTTIIIFFIQLGGLGVMTFSSILFLATGKKMTFYERELLKEERNADNSGEIGEFIKKLLFVVFTIESIGAIILTTQFMDKMSLGKAIYFGIFHSISAFCNAGFALFSNNLEGFSSNVVVNLTVGYLITLGGIGFAVITSFIVVIRNGIDRFNLTSKMAILISIILTLGGMILFLILEYSNPNTIGDLNFFEKILASYFQSVTLRTAGFNTVPLGSLRDATIFISCILMFIGASPGSTGGGIKTTTFGVIMFYVIGIAKKKGNIEVFNRRIDWEILNRALAILVIAITYVAFIITCILVIEDFTMEQVVFEVISAFGTVGLTLGITPQLSVLSKLLIIITMFIGRLGPLTFALAIGETKKKAISKYPKENILVG</sequence>
<dbReference type="InterPro" id="IPR003445">
    <property type="entry name" value="Cat_transpt"/>
</dbReference>
<evidence type="ECO:0000313" key="11">
    <source>
        <dbReference type="EMBL" id="RHF74874.1"/>
    </source>
</evidence>
<evidence type="ECO:0000256" key="7">
    <source>
        <dbReference type="ARBA" id="ARBA00022989"/>
    </source>
</evidence>
<feature type="transmembrane region" description="Helical" evidence="10">
    <location>
        <begin position="162"/>
        <end position="182"/>
    </location>
</feature>
<feature type="transmembrane region" description="Helical" evidence="10">
    <location>
        <begin position="130"/>
        <end position="150"/>
    </location>
</feature>
<evidence type="ECO:0000256" key="8">
    <source>
        <dbReference type="ARBA" id="ARBA00023065"/>
    </source>
</evidence>
<feature type="transmembrane region" description="Helical" evidence="10">
    <location>
        <begin position="79"/>
        <end position="102"/>
    </location>
</feature>
<reference evidence="11 12" key="1">
    <citation type="submission" date="2018-08" db="EMBL/GenBank/DDBJ databases">
        <title>A genome reference for cultivated species of the human gut microbiota.</title>
        <authorList>
            <person name="Zou Y."/>
            <person name="Xue W."/>
            <person name="Luo G."/>
        </authorList>
    </citation>
    <scope>NUCLEOTIDE SEQUENCE [LARGE SCALE GENOMIC DNA]</scope>
    <source>
        <strain evidence="11 12">AM25-1</strain>
    </source>
</reference>
<feature type="transmembrane region" description="Helical" evidence="10">
    <location>
        <begin position="20"/>
        <end position="40"/>
    </location>
</feature>
<keyword evidence="5 10" id="KW-0812">Transmembrane</keyword>
<gene>
    <name evidence="11" type="ORF">DW663_00345</name>
</gene>
<evidence type="ECO:0000313" key="12">
    <source>
        <dbReference type="Proteomes" id="UP000284676"/>
    </source>
</evidence>
<keyword evidence="8" id="KW-0406">Ion transport</keyword>
<feature type="transmembrane region" description="Helical" evidence="10">
    <location>
        <begin position="315"/>
        <end position="333"/>
    </location>
</feature>
<keyword evidence="9 10" id="KW-0472">Membrane</keyword>
<evidence type="ECO:0000256" key="6">
    <source>
        <dbReference type="ARBA" id="ARBA00022958"/>
    </source>
</evidence>
<feature type="transmembrane region" description="Helical" evidence="10">
    <location>
        <begin position="354"/>
        <end position="375"/>
    </location>
</feature>
<evidence type="ECO:0000256" key="4">
    <source>
        <dbReference type="ARBA" id="ARBA00022538"/>
    </source>
</evidence>
<proteinExistence type="predicted"/>
<keyword evidence="3" id="KW-1003">Cell membrane</keyword>
<dbReference type="Pfam" id="PF02386">
    <property type="entry name" value="TrkH"/>
    <property type="match status" value="1"/>
</dbReference>
<keyword evidence="2" id="KW-0813">Transport</keyword>
<dbReference type="InterPro" id="IPR004772">
    <property type="entry name" value="TrkH"/>
</dbReference>
<evidence type="ECO:0000256" key="2">
    <source>
        <dbReference type="ARBA" id="ARBA00022448"/>
    </source>
</evidence>
<feature type="transmembrane region" description="Helical" evidence="10">
    <location>
        <begin position="233"/>
        <end position="252"/>
    </location>
</feature>
<comment type="caution">
    <text evidence="11">The sequence shown here is derived from an EMBL/GenBank/DDBJ whole genome shotgun (WGS) entry which is preliminary data.</text>
</comment>
<evidence type="ECO:0000256" key="5">
    <source>
        <dbReference type="ARBA" id="ARBA00022692"/>
    </source>
</evidence>
<comment type="subcellular location">
    <subcellularLocation>
        <location evidence="1">Cell membrane</location>
        <topology evidence="1">Multi-pass membrane protein</topology>
    </subcellularLocation>
</comment>
<evidence type="ECO:0000256" key="10">
    <source>
        <dbReference type="SAM" id="Phobius"/>
    </source>
</evidence>
<organism evidence="11 12">
    <name type="scientific">Fusobacterium mortiferum</name>
    <dbReference type="NCBI Taxonomy" id="850"/>
    <lineage>
        <taxon>Bacteria</taxon>
        <taxon>Fusobacteriati</taxon>
        <taxon>Fusobacteriota</taxon>
        <taxon>Fusobacteriia</taxon>
        <taxon>Fusobacteriales</taxon>
        <taxon>Fusobacteriaceae</taxon>
        <taxon>Fusobacterium</taxon>
    </lineage>
</organism>
<feature type="transmembrane region" description="Helical" evidence="10">
    <location>
        <begin position="202"/>
        <end position="221"/>
    </location>
</feature>
<evidence type="ECO:0000256" key="3">
    <source>
        <dbReference type="ARBA" id="ARBA00022475"/>
    </source>
</evidence>
<dbReference type="RefSeq" id="WP_005884812.1">
    <property type="nucleotide sequence ID" value="NZ_CABMMQ010000001.1"/>
</dbReference>
<dbReference type="EMBL" id="QRHL01000001">
    <property type="protein sequence ID" value="RHF74874.1"/>
    <property type="molecule type" value="Genomic_DNA"/>
</dbReference>